<gene>
    <name evidence="2" type="primary">AVEN_20550_1</name>
    <name evidence="2" type="ORF">CEXT_655031</name>
</gene>
<feature type="compositionally biased region" description="Polar residues" evidence="1">
    <location>
        <begin position="211"/>
        <end position="234"/>
    </location>
</feature>
<feature type="compositionally biased region" description="Polar residues" evidence="1">
    <location>
        <begin position="1"/>
        <end position="21"/>
    </location>
</feature>
<feature type="compositionally biased region" description="Basic and acidic residues" evidence="1">
    <location>
        <begin position="300"/>
        <end position="354"/>
    </location>
</feature>
<sequence>METKSQVDSPQKSPVSKTLPPTSSDTDAKKSSSNGVDGAPVDAKLESTDKPTPTTYQTLLNLNPQLQLLKNLAVTKDQTTEASKSEEKISNPIISVDIQKSMPYESKPVVPQESKQDSKSDSAAVSPEVVASVVTTAVVNEAALAISGTDGLVINGTKFSSDSSKVDSVVEQELNKISETINGKTELKSVDTVTKDCKALPNGDIDHSPVSDGTTDAASNVSKDSTTKSDVSAQNKEHQIVTEKEVVSSLKEMSSVTLAESSLSKETEQKAQSENKEQTQNIDVGPCNGVPGIITVVGITKKDSTQTTSLEKDGLTTDSKKSNEIKQSKEADNKEANKELSKDSKDDIEQKSKDGSQIVESDSKTTGIILGDEKEIDTKEKGEESSSKTESPAASLIEDNLTDSAKLQNSVHKTAEIQESASDSQEKKDSSKKENEKTEISGTKSDVTKPQEKTIAETFSKEQTLKDTDKISVDKSDTKGDIVSNDLVTQETSKKSDKQETTAVKDSAKDEKQDVQKESNKDKKKKNPLKRL</sequence>
<feature type="compositionally biased region" description="Basic and acidic residues" evidence="1">
    <location>
        <begin position="446"/>
        <end position="480"/>
    </location>
</feature>
<feature type="region of interest" description="Disordered" evidence="1">
    <location>
        <begin position="200"/>
        <end position="239"/>
    </location>
</feature>
<comment type="caution">
    <text evidence="2">The sequence shown here is derived from an EMBL/GenBank/DDBJ whole genome shotgun (WGS) entry which is preliminary data.</text>
</comment>
<evidence type="ECO:0000313" key="3">
    <source>
        <dbReference type="Proteomes" id="UP001054945"/>
    </source>
</evidence>
<feature type="compositionally biased region" description="Basic and acidic residues" evidence="1">
    <location>
        <begin position="424"/>
        <end position="439"/>
    </location>
</feature>
<protein>
    <submittedName>
        <fullName evidence="2">Uncharacterized protein</fullName>
    </submittedName>
</protein>
<dbReference type="Proteomes" id="UP001054945">
    <property type="component" value="Unassembled WGS sequence"/>
</dbReference>
<feature type="region of interest" description="Disordered" evidence="1">
    <location>
        <begin position="258"/>
        <end position="532"/>
    </location>
</feature>
<evidence type="ECO:0000313" key="2">
    <source>
        <dbReference type="EMBL" id="GIX68317.1"/>
    </source>
</evidence>
<feature type="compositionally biased region" description="Basic and acidic residues" evidence="1">
    <location>
        <begin position="200"/>
        <end position="209"/>
    </location>
</feature>
<dbReference type="EMBL" id="BPLR01019478">
    <property type="protein sequence ID" value="GIX68317.1"/>
    <property type="molecule type" value="Genomic_DNA"/>
</dbReference>
<organism evidence="2 3">
    <name type="scientific">Caerostris extrusa</name>
    <name type="common">Bark spider</name>
    <name type="synonym">Caerostris bankana</name>
    <dbReference type="NCBI Taxonomy" id="172846"/>
    <lineage>
        <taxon>Eukaryota</taxon>
        <taxon>Metazoa</taxon>
        <taxon>Ecdysozoa</taxon>
        <taxon>Arthropoda</taxon>
        <taxon>Chelicerata</taxon>
        <taxon>Arachnida</taxon>
        <taxon>Araneae</taxon>
        <taxon>Araneomorphae</taxon>
        <taxon>Entelegynae</taxon>
        <taxon>Araneoidea</taxon>
        <taxon>Araneidae</taxon>
        <taxon>Caerostris</taxon>
    </lineage>
</organism>
<evidence type="ECO:0000256" key="1">
    <source>
        <dbReference type="SAM" id="MobiDB-lite"/>
    </source>
</evidence>
<keyword evidence="3" id="KW-1185">Reference proteome</keyword>
<accession>A0AAV4M776</accession>
<proteinExistence type="predicted"/>
<reference evidence="2 3" key="1">
    <citation type="submission" date="2021-06" db="EMBL/GenBank/DDBJ databases">
        <title>Caerostris extrusa draft genome.</title>
        <authorList>
            <person name="Kono N."/>
            <person name="Arakawa K."/>
        </authorList>
    </citation>
    <scope>NUCLEOTIDE SEQUENCE [LARGE SCALE GENOMIC DNA]</scope>
</reference>
<feature type="compositionally biased region" description="Basic residues" evidence="1">
    <location>
        <begin position="522"/>
        <end position="532"/>
    </location>
</feature>
<feature type="region of interest" description="Disordered" evidence="1">
    <location>
        <begin position="76"/>
        <end position="126"/>
    </location>
</feature>
<feature type="compositionally biased region" description="Basic and acidic residues" evidence="1">
    <location>
        <begin position="506"/>
        <end position="521"/>
    </location>
</feature>
<feature type="compositionally biased region" description="Basic and acidic residues" evidence="1">
    <location>
        <begin position="263"/>
        <end position="277"/>
    </location>
</feature>
<feature type="region of interest" description="Disordered" evidence="1">
    <location>
        <begin position="1"/>
        <end position="57"/>
    </location>
</feature>
<dbReference type="AlphaFoldDB" id="A0AAV4M776"/>
<feature type="compositionally biased region" description="Basic and acidic residues" evidence="1">
    <location>
        <begin position="371"/>
        <end position="387"/>
    </location>
</feature>
<name>A0AAV4M776_CAEEX</name>
<feature type="compositionally biased region" description="Polar residues" evidence="1">
    <location>
        <begin position="402"/>
        <end position="412"/>
    </location>
</feature>